<dbReference type="InterPro" id="IPR039426">
    <property type="entry name" value="TonB-dep_rcpt-like"/>
</dbReference>
<evidence type="ECO:0000259" key="14">
    <source>
        <dbReference type="Pfam" id="PF00593"/>
    </source>
</evidence>
<dbReference type="SUPFAM" id="SSF56935">
    <property type="entry name" value="Porins"/>
    <property type="match status" value="1"/>
</dbReference>
<dbReference type="PANTHER" id="PTHR47234:SF2">
    <property type="entry name" value="TONB-DEPENDENT RECEPTOR"/>
    <property type="match status" value="1"/>
</dbReference>
<feature type="signal peptide" evidence="13">
    <location>
        <begin position="1"/>
        <end position="27"/>
    </location>
</feature>
<keyword evidence="2 9" id="KW-0813">Transport</keyword>
<dbReference type="InterPro" id="IPR036942">
    <property type="entry name" value="Beta-barrel_TonB_sf"/>
</dbReference>
<reference evidence="16 17" key="1">
    <citation type="submission" date="2024-05" db="EMBL/GenBank/DDBJ databases">
        <authorList>
            <person name="Liu Q."/>
            <person name="Xin Y.-H."/>
        </authorList>
    </citation>
    <scope>NUCLEOTIDE SEQUENCE [LARGE SCALE GENOMIC DNA]</scope>
    <source>
        <strain evidence="16 17">CGMCC 1.15349</strain>
    </source>
</reference>
<dbReference type="InterPro" id="IPR000531">
    <property type="entry name" value="Beta-barrel_TonB"/>
</dbReference>
<sequence length="1034" mass="108124">MLASYRSRLLTSTLLVGAAFAASPAFAQDADPASQPKTGVQSTDAAAPAAGISSQESAPPADENTQGDIVVTGTLIRNPNLVSSSPVAVIGQEEINLRQSNNAEQILRDLPGVVPSIGAQVNNGNGGASYADLRGLGNFRNVVLLDGSRISPSSTVGRVDLNNIPLALIERVDTLTGGAATTYGADAVSGVVNFITRSDFSGMELNVGEQITGQGDGEQTRVDLTLGSNFDDGRGNVVFSVGYQNSDPIYQGARKFSVNNYTSTSGGIGGSGTTVPSRFSVTGQGNQQINPTTGALQTPVVPFNFNPYNIFQTPFQRFNMYGAGHYEVSDKIEVYGRGLFSKNTVSTIIAPSGIFGSSLAVPFSNPYLPAAARGTFCANNPTFNAQNVRVAQLTAAECAAAATATSITDPNFRYFTVATNRRTSEVGPRISDYVTQVFDFKVGAKINLTEALSLDVGGNYGESENQQTIRNYVLTSRARSAAFATNTTTCLGGAPGGADITAAGGCVPLNLFGADGSITPSQVQYLTANSTSTNRTSLAQAHALLSGDFGVASPFASQPISFAAGAEYRKYRGSQDSDILSQTPGELGGAGGAAPTYAGGYDVYEGYGELIAPLVSDRPFFKSLTVEGGIRYSSYNVFSDLSDGYNTTTYKGGGSWEPVDGLKIRGNYQHAVRAPNINELFSPISTALTNLSVDACAGTGPVTNANLRAVCLAQGATAAQIGNIERPTASQANFTGGGNIALRPEKSDSYTLGVVLQPSNVVPGLSITVDYYHIKIKDAISQPPALVAYNACFGNITAASATSAACTVIRRNPDTGALDGDAATTPGLLILPSNLGSVLTDGIDLGVNYRRDLGFAKLNFSFQGNWTNRSIFYSVAGDDTTRLSCVGLYGTNCGSPASAGPNSTPGSMQPEFSWNQRTTLTFGPADVSLLWRHIDGMQAEGGRTIFNGTIVGGSLNGETYNFSKIPAYNYFDVAVRFGVNDNMDFTFTVANIADKKPPIVGGTIGTTTFNSGNTYPSTYDAIGRRFAAGVRLKF</sequence>
<feature type="compositionally biased region" description="Polar residues" evidence="12">
    <location>
        <begin position="52"/>
        <end position="66"/>
    </location>
</feature>
<evidence type="ECO:0000256" key="1">
    <source>
        <dbReference type="ARBA" id="ARBA00004571"/>
    </source>
</evidence>
<dbReference type="InterPro" id="IPR010917">
    <property type="entry name" value="TonB_rcpt_CS"/>
</dbReference>
<keyword evidence="17" id="KW-1185">Reference proteome</keyword>
<feature type="domain" description="TonB-dependent receptor plug" evidence="15">
    <location>
        <begin position="84"/>
        <end position="191"/>
    </location>
</feature>
<dbReference type="PROSITE" id="PS01156">
    <property type="entry name" value="TONB_DEPENDENT_REC_2"/>
    <property type="match status" value="1"/>
</dbReference>
<comment type="similarity">
    <text evidence="9 11">Belongs to the TonB-dependent receptor family.</text>
</comment>
<feature type="domain" description="TonB-dependent receptor-like beta-barrel" evidence="14">
    <location>
        <begin position="427"/>
        <end position="992"/>
    </location>
</feature>
<dbReference type="Gene3D" id="2.170.130.10">
    <property type="entry name" value="TonB-dependent receptor, plug domain"/>
    <property type="match status" value="1"/>
</dbReference>
<proteinExistence type="inferred from homology"/>
<comment type="caution">
    <text evidence="16">The sequence shown here is derived from an EMBL/GenBank/DDBJ whole genome shotgun (WGS) entry which is preliminary data.</text>
</comment>
<dbReference type="PANTHER" id="PTHR47234">
    <property type="match status" value="1"/>
</dbReference>
<evidence type="ECO:0000256" key="10">
    <source>
        <dbReference type="PROSITE-ProRule" id="PRU10144"/>
    </source>
</evidence>
<evidence type="ECO:0000256" key="8">
    <source>
        <dbReference type="ARBA" id="ARBA00023237"/>
    </source>
</evidence>
<keyword evidence="5 13" id="KW-0732">Signal</keyword>
<organism evidence="16 17">
    <name type="scientific">Sphingomonas qilianensis</name>
    <dbReference type="NCBI Taxonomy" id="1736690"/>
    <lineage>
        <taxon>Bacteria</taxon>
        <taxon>Pseudomonadati</taxon>
        <taxon>Pseudomonadota</taxon>
        <taxon>Alphaproteobacteria</taxon>
        <taxon>Sphingomonadales</taxon>
        <taxon>Sphingomonadaceae</taxon>
        <taxon>Sphingomonas</taxon>
    </lineage>
</organism>
<dbReference type="EMBL" id="JBDIMF010000004">
    <property type="protein sequence ID" value="MEN2786820.1"/>
    <property type="molecule type" value="Genomic_DNA"/>
</dbReference>
<evidence type="ECO:0000313" key="17">
    <source>
        <dbReference type="Proteomes" id="UP001404104"/>
    </source>
</evidence>
<gene>
    <name evidence="16" type="ORF">ABC969_10355</name>
</gene>
<dbReference type="RefSeq" id="WP_345864739.1">
    <property type="nucleotide sequence ID" value="NZ_JBDIMF010000004.1"/>
</dbReference>
<comment type="subcellular location">
    <subcellularLocation>
        <location evidence="1 9">Cell outer membrane</location>
        <topology evidence="1 9">Multi-pass membrane protein</topology>
    </subcellularLocation>
</comment>
<dbReference type="InterPro" id="IPR012910">
    <property type="entry name" value="Plug_dom"/>
</dbReference>
<dbReference type="Pfam" id="PF00593">
    <property type="entry name" value="TonB_dep_Rec_b-barrel"/>
    <property type="match status" value="1"/>
</dbReference>
<feature type="region of interest" description="Disordered" evidence="12">
    <location>
        <begin position="28"/>
        <end position="66"/>
    </location>
</feature>
<evidence type="ECO:0000313" key="16">
    <source>
        <dbReference type="EMBL" id="MEN2786820.1"/>
    </source>
</evidence>
<evidence type="ECO:0000256" key="6">
    <source>
        <dbReference type="ARBA" id="ARBA00023077"/>
    </source>
</evidence>
<evidence type="ECO:0000256" key="13">
    <source>
        <dbReference type="SAM" id="SignalP"/>
    </source>
</evidence>
<evidence type="ECO:0000256" key="5">
    <source>
        <dbReference type="ARBA" id="ARBA00022729"/>
    </source>
</evidence>
<keyword evidence="6 11" id="KW-0798">TonB box</keyword>
<feature type="chain" id="PRO_5046002868" evidence="13">
    <location>
        <begin position="28"/>
        <end position="1034"/>
    </location>
</feature>
<evidence type="ECO:0000256" key="12">
    <source>
        <dbReference type="SAM" id="MobiDB-lite"/>
    </source>
</evidence>
<dbReference type="PROSITE" id="PS52016">
    <property type="entry name" value="TONB_DEPENDENT_REC_3"/>
    <property type="match status" value="1"/>
</dbReference>
<evidence type="ECO:0000256" key="11">
    <source>
        <dbReference type="RuleBase" id="RU003357"/>
    </source>
</evidence>
<feature type="short sequence motif" description="TonB C-terminal box" evidence="10">
    <location>
        <begin position="1017"/>
        <end position="1034"/>
    </location>
</feature>
<keyword evidence="8 9" id="KW-0998">Cell outer membrane</keyword>
<evidence type="ECO:0000256" key="7">
    <source>
        <dbReference type="ARBA" id="ARBA00023136"/>
    </source>
</evidence>
<accession>A0ABU9XTT6</accession>
<dbReference type="Gene3D" id="2.40.170.20">
    <property type="entry name" value="TonB-dependent receptor, beta-barrel domain"/>
    <property type="match status" value="1"/>
</dbReference>
<keyword evidence="4 9" id="KW-0812">Transmembrane</keyword>
<dbReference type="Proteomes" id="UP001404104">
    <property type="component" value="Unassembled WGS sequence"/>
</dbReference>
<evidence type="ECO:0000256" key="2">
    <source>
        <dbReference type="ARBA" id="ARBA00022448"/>
    </source>
</evidence>
<keyword evidence="7 9" id="KW-0472">Membrane</keyword>
<name>A0ABU9XTT6_9SPHN</name>
<keyword evidence="3 9" id="KW-1134">Transmembrane beta strand</keyword>
<dbReference type="Pfam" id="PF07715">
    <property type="entry name" value="Plug"/>
    <property type="match status" value="1"/>
</dbReference>
<evidence type="ECO:0000256" key="9">
    <source>
        <dbReference type="PROSITE-ProRule" id="PRU01360"/>
    </source>
</evidence>
<dbReference type="InterPro" id="IPR037066">
    <property type="entry name" value="Plug_dom_sf"/>
</dbReference>
<keyword evidence="16" id="KW-0675">Receptor</keyword>
<evidence type="ECO:0000256" key="3">
    <source>
        <dbReference type="ARBA" id="ARBA00022452"/>
    </source>
</evidence>
<protein>
    <submittedName>
        <fullName evidence="16">TonB-dependent receptor</fullName>
    </submittedName>
</protein>
<evidence type="ECO:0000256" key="4">
    <source>
        <dbReference type="ARBA" id="ARBA00022692"/>
    </source>
</evidence>
<evidence type="ECO:0000259" key="15">
    <source>
        <dbReference type="Pfam" id="PF07715"/>
    </source>
</evidence>